<dbReference type="PANTHER" id="PTHR47549:SF1">
    <property type="entry name" value="GOLGI APPARATUS MEMBRANE PROTEIN TVP38"/>
    <property type="match status" value="1"/>
</dbReference>
<feature type="domain" description="VTT" evidence="11">
    <location>
        <begin position="116"/>
        <end position="233"/>
    </location>
</feature>
<evidence type="ECO:0000313" key="12">
    <source>
        <dbReference type="EMBL" id="KAH3674388.1"/>
    </source>
</evidence>
<dbReference type="Proteomes" id="UP000769528">
    <property type="component" value="Unassembled WGS sequence"/>
</dbReference>
<sequence>MQSTNDQYFNNNNNNNINQFINKFHDLNSQLFQSLKFLHKSLNSIWNNQSIWKKFIILIFGLILIIFLILAIIYHQSLLNYIVNYSDKWKENNFKLTTTILILLLFIVSFPPLIGFSFLSTVTGIIFGVTLHGWLILIVGSIIGATLSFLLFRYVLKSQAQYIISSNEKLFAFSTILKDDNSFWILAMIRLCPTPYSLTNGALGSIPGISVWNFFLANLISSPKLLLYLFVGTKLKHIGEDSSNKEKIVDILSIILTIILIGITGYVLYFKTTKRLLELESNTSISNLIEFNQDSQDFNDDEFQFELDQNKKTQSTKLQTTTNEEFV</sequence>
<evidence type="ECO:0000256" key="6">
    <source>
        <dbReference type="ARBA" id="ARBA00022692"/>
    </source>
</evidence>
<dbReference type="AlphaFoldDB" id="A0A9P8TCG0"/>
<comment type="caution">
    <text evidence="12">The sequence shown here is derived from an EMBL/GenBank/DDBJ whole genome shotgun (WGS) entry which is preliminary data.</text>
</comment>
<comment type="similarity">
    <text evidence="3">Belongs to the TVP38/TMEM64 family.</text>
</comment>
<organism evidence="12 13">
    <name type="scientific">Wickerhamomyces mucosus</name>
    <dbReference type="NCBI Taxonomy" id="1378264"/>
    <lineage>
        <taxon>Eukaryota</taxon>
        <taxon>Fungi</taxon>
        <taxon>Dikarya</taxon>
        <taxon>Ascomycota</taxon>
        <taxon>Saccharomycotina</taxon>
        <taxon>Saccharomycetes</taxon>
        <taxon>Phaffomycetales</taxon>
        <taxon>Wickerhamomycetaceae</taxon>
        <taxon>Wickerhamomyces</taxon>
    </lineage>
</organism>
<comment type="function">
    <text evidence="1">Golgi membrane protein involved in vesicular trafficking and spindle migration.</text>
</comment>
<keyword evidence="8" id="KW-0333">Golgi apparatus</keyword>
<evidence type="ECO:0000256" key="9">
    <source>
        <dbReference type="ARBA" id="ARBA00023136"/>
    </source>
</evidence>
<keyword evidence="7 10" id="KW-1133">Transmembrane helix</keyword>
<dbReference type="InterPro" id="IPR032816">
    <property type="entry name" value="VTT_dom"/>
</dbReference>
<name>A0A9P8TCG0_9ASCO</name>
<dbReference type="GO" id="GO:0000139">
    <property type="term" value="C:Golgi membrane"/>
    <property type="evidence" value="ECO:0007669"/>
    <property type="project" value="UniProtKB-SubCell"/>
</dbReference>
<comment type="subcellular location">
    <subcellularLocation>
        <location evidence="2">Golgi apparatus membrane</location>
        <topology evidence="2">Multi-pass membrane protein</topology>
    </subcellularLocation>
</comment>
<feature type="transmembrane region" description="Helical" evidence="10">
    <location>
        <begin position="125"/>
        <end position="152"/>
    </location>
</feature>
<feature type="transmembrane region" description="Helical" evidence="10">
    <location>
        <begin position="55"/>
        <end position="75"/>
    </location>
</feature>
<evidence type="ECO:0000256" key="1">
    <source>
        <dbReference type="ARBA" id="ARBA00002978"/>
    </source>
</evidence>
<dbReference type="InterPro" id="IPR051076">
    <property type="entry name" value="Golgi_membrane_TVP38/TMEM64"/>
</dbReference>
<feature type="transmembrane region" description="Helical" evidence="10">
    <location>
        <begin position="96"/>
        <end position="119"/>
    </location>
</feature>
<gene>
    <name evidence="12" type="ORF">WICMUC_003353</name>
</gene>
<evidence type="ECO:0000256" key="4">
    <source>
        <dbReference type="ARBA" id="ARBA00013533"/>
    </source>
</evidence>
<evidence type="ECO:0000256" key="10">
    <source>
        <dbReference type="SAM" id="Phobius"/>
    </source>
</evidence>
<dbReference type="GO" id="GO:0016192">
    <property type="term" value="P:vesicle-mediated transport"/>
    <property type="evidence" value="ECO:0007669"/>
    <property type="project" value="TreeGrafter"/>
</dbReference>
<dbReference type="GO" id="GO:0000022">
    <property type="term" value="P:mitotic spindle elongation"/>
    <property type="evidence" value="ECO:0007669"/>
    <property type="project" value="TreeGrafter"/>
</dbReference>
<dbReference type="OrthoDB" id="166803at2759"/>
<keyword evidence="9 10" id="KW-0472">Membrane</keyword>
<evidence type="ECO:0000256" key="3">
    <source>
        <dbReference type="ARBA" id="ARBA00008640"/>
    </source>
</evidence>
<reference evidence="12" key="1">
    <citation type="journal article" date="2021" name="Open Biol.">
        <title>Shared evolutionary footprints suggest mitochondrial oxidative damage underlies multiple complex I losses in fungi.</title>
        <authorList>
            <person name="Schikora-Tamarit M.A."/>
            <person name="Marcet-Houben M."/>
            <person name="Nosek J."/>
            <person name="Gabaldon T."/>
        </authorList>
    </citation>
    <scope>NUCLEOTIDE SEQUENCE</scope>
    <source>
        <strain evidence="12">CBS6341</strain>
    </source>
</reference>
<keyword evidence="13" id="KW-1185">Reference proteome</keyword>
<dbReference type="EMBL" id="JAEUBF010000860">
    <property type="protein sequence ID" value="KAH3674388.1"/>
    <property type="molecule type" value="Genomic_DNA"/>
</dbReference>
<protein>
    <recommendedName>
        <fullName evidence="4">Golgi apparatus membrane protein TVP38</fullName>
    </recommendedName>
    <alternativeName>
        <fullName evidence="5">Golgi apparatus membrane protein tvp38</fullName>
    </alternativeName>
</protein>
<proteinExistence type="inferred from homology"/>
<feature type="transmembrane region" description="Helical" evidence="10">
    <location>
        <begin position="251"/>
        <end position="270"/>
    </location>
</feature>
<evidence type="ECO:0000313" key="13">
    <source>
        <dbReference type="Proteomes" id="UP000769528"/>
    </source>
</evidence>
<evidence type="ECO:0000256" key="2">
    <source>
        <dbReference type="ARBA" id="ARBA00004653"/>
    </source>
</evidence>
<evidence type="ECO:0000256" key="5">
    <source>
        <dbReference type="ARBA" id="ARBA00020673"/>
    </source>
</evidence>
<dbReference type="Pfam" id="PF09335">
    <property type="entry name" value="VTT_dom"/>
    <property type="match status" value="1"/>
</dbReference>
<dbReference type="PANTHER" id="PTHR47549">
    <property type="entry name" value="GOLGI APPARATUS MEMBRANE PROTEIN TVP38-RELATED"/>
    <property type="match status" value="1"/>
</dbReference>
<evidence type="ECO:0000256" key="7">
    <source>
        <dbReference type="ARBA" id="ARBA00022989"/>
    </source>
</evidence>
<evidence type="ECO:0000259" key="11">
    <source>
        <dbReference type="Pfam" id="PF09335"/>
    </source>
</evidence>
<keyword evidence="6 10" id="KW-0812">Transmembrane</keyword>
<accession>A0A9P8TCG0</accession>
<evidence type="ECO:0000256" key="8">
    <source>
        <dbReference type="ARBA" id="ARBA00023034"/>
    </source>
</evidence>
<feature type="transmembrane region" description="Helical" evidence="10">
    <location>
        <begin position="211"/>
        <end position="231"/>
    </location>
</feature>
<reference evidence="12" key="2">
    <citation type="submission" date="2021-01" db="EMBL/GenBank/DDBJ databases">
        <authorList>
            <person name="Schikora-Tamarit M.A."/>
        </authorList>
    </citation>
    <scope>NUCLEOTIDE SEQUENCE</scope>
    <source>
        <strain evidence="12">CBS6341</strain>
    </source>
</reference>